<comment type="caution">
    <text evidence="2">The sequence shown here is derived from an EMBL/GenBank/DDBJ whole genome shotgun (WGS) entry which is preliminary data.</text>
</comment>
<dbReference type="Proteomes" id="UP000306575">
    <property type="component" value="Unassembled WGS sequence"/>
</dbReference>
<evidence type="ECO:0000256" key="1">
    <source>
        <dbReference type="SAM" id="Phobius"/>
    </source>
</evidence>
<organism evidence="2 3">
    <name type="scientific">Shimia litoralis</name>
    <dbReference type="NCBI Taxonomy" id="420403"/>
    <lineage>
        <taxon>Bacteria</taxon>
        <taxon>Pseudomonadati</taxon>
        <taxon>Pseudomonadota</taxon>
        <taxon>Alphaproteobacteria</taxon>
        <taxon>Rhodobacterales</taxon>
        <taxon>Roseobacteraceae</taxon>
    </lineage>
</organism>
<dbReference type="OrthoDB" id="7835223at2"/>
<feature type="transmembrane region" description="Helical" evidence="1">
    <location>
        <begin position="36"/>
        <end position="60"/>
    </location>
</feature>
<sequence>MFQKVAPESNFSSAISISVLIYHSAVRNIRKMHGNALFSILVNLFQAVLFVAAFFVMFIVLGMRSAALRGDFLLYIMSGIFMFMTHVKAVDAVYKSEGPSSPMMKHAPMNTIISIVSSAISSLYIQVLTLSIILFVYHAAWNPIEIDKPIGALGMLLLAWFSGVSVGMILLAIRPWFPGFTEALSLIWRRANMIASGKMFVANTLPGFMVAMFDWNPLFHIIDQARGFVFINYNPHNSNTSYPLYLSLAILMLGLMGEFYTRRRASASWIARR</sequence>
<evidence type="ECO:0000313" key="3">
    <source>
        <dbReference type="Proteomes" id="UP000306575"/>
    </source>
</evidence>
<keyword evidence="1" id="KW-0472">Membrane</keyword>
<feature type="transmembrane region" description="Helical" evidence="1">
    <location>
        <begin position="72"/>
        <end position="90"/>
    </location>
</feature>
<gene>
    <name evidence="2" type="ORF">FAP39_14375</name>
</gene>
<evidence type="ECO:0000313" key="2">
    <source>
        <dbReference type="EMBL" id="TKZ17468.1"/>
    </source>
</evidence>
<name>A0A4U7MWR0_9RHOB</name>
<keyword evidence="1" id="KW-1133">Transmembrane helix</keyword>
<keyword evidence="3" id="KW-1185">Reference proteome</keyword>
<dbReference type="EMBL" id="SULI01000022">
    <property type="protein sequence ID" value="TKZ17468.1"/>
    <property type="molecule type" value="Genomic_DNA"/>
</dbReference>
<feature type="transmembrane region" description="Helical" evidence="1">
    <location>
        <begin position="150"/>
        <end position="173"/>
    </location>
</feature>
<feature type="transmembrane region" description="Helical" evidence="1">
    <location>
        <begin position="242"/>
        <end position="260"/>
    </location>
</feature>
<keyword evidence="1" id="KW-0812">Transmembrane</keyword>
<dbReference type="RefSeq" id="WP_138017076.1">
    <property type="nucleotide sequence ID" value="NZ_SULI01000022.1"/>
</dbReference>
<accession>A0A4U7MWR0</accession>
<feature type="transmembrane region" description="Helical" evidence="1">
    <location>
        <begin position="194"/>
        <end position="213"/>
    </location>
</feature>
<proteinExistence type="predicted"/>
<feature type="transmembrane region" description="Helical" evidence="1">
    <location>
        <begin position="111"/>
        <end position="138"/>
    </location>
</feature>
<protein>
    <submittedName>
        <fullName evidence="2">ABC transporter permease</fullName>
    </submittedName>
</protein>
<reference evidence="2 3" key="1">
    <citation type="submission" date="2019-04" db="EMBL/GenBank/DDBJ databases">
        <title>Genome sequence of Pelagicola litoralis CL-ES2.</title>
        <authorList>
            <person name="Cao J."/>
        </authorList>
    </citation>
    <scope>NUCLEOTIDE SEQUENCE [LARGE SCALE GENOMIC DNA]</scope>
    <source>
        <strain evidence="2 3">CL-ES2</strain>
    </source>
</reference>
<dbReference type="AlphaFoldDB" id="A0A4U7MWR0"/>